<dbReference type="InterPro" id="IPR016181">
    <property type="entry name" value="Acyl_CoA_acyltransferase"/>
</dbReference>
<dbReference type="AlphaFoldDB" id="A0A9P2S0E4"/>
<proteinExistence type="predicted"/>
<dbReference type="RefSeq" id="WP_004858671.1">
    <property type="nucleotide sequence ID" value="NZ_JH725050.1"/>
</dbReference>
<keyword evidence="1" id="KW-0808">Transferase</keyword>
<dbReference type="CDD" id="cd04301">
    <property type="entry name" value="NAT_SF"/>
    <property type="match status" value="1"/>
</dbReference>
<dbReference type="PROSITE" id="PS51186">
    <property type="entry name" value="GNAT"/>
    <property type="match status" value="1"/>
</dbReference>
<comment type="caution">
    <text evidence="4">The sequence shown here is derived from an EMBL/GenBank/DDBJ whole genome shotgun (WGS) entry which is preliminary data.</text>
</comment>
<keyword evidence="2" id="KW-0012">Acyltransferase</keyword>
<evidence type="ECO:0000256" key="2">
    <source>
        <dbReference type="ARBA" id="ARBA00023315"/>
    </source>
</evidence>
<dbReference type="OrthoDB" id="9804026at2"/>
<reference evidence="4 5" key="1">
    <citation type="submission" date="2012-03" db="EMBL/GenBank/DDBJ databases">
        <title>The Genome Sequence of Bartonella taylorii 8TBB.</title>
        <authorList>
            <consortium name="The Broad Institute Genome Sequencing Platform"/>
            <consortium name="The Broad Institute Genome Sequencing Center for Infectious Disease"/>
            <person name="Feldgarden M."/>
            <person name="Kirby J."/>
            <person name="Kosoy M."/>
            <person name="Birtles R."/>
            <person name="Probert W.S."/>
            <person name="Chiaraviglio L."/>
            <person name="Young S.K."/>
            <person name="Zeng Q."/>
            <person name="Gargeya S."/>
            <person name="Fitzgerald M."/>
            <person name="Haas B."/>
            <person name="Abouelleil A."/>
            <person name="Alvarado L."/>
            <person name="Arachchi H.M."/>
            <person name="Berlin A."/>
            <person name="Chapman S.B."/>
            <person name="Gearin G."/>
            <person name="Goldberg J."/>
            <person name="Griggs A."/>
            <person name="Gujja S."/>
            <person name="Hansen M."/>
            <person name="Heiman D."/>
            <person name="Howarth C."/>
            <person name="Larimer J."/>
            <person name="Lui A."/>
            <person name="MacDonald P.J.P."/>
            <person name="McCowen C."/>
            <person name="Montmayeur A."/>
            <person name="Murphy C."/>
            <person name="Neiman D."/>
            <person name="Pearson M."/>
            <person name="Priest M."/>
            <person name="Roberts A."/>
            <person name="Saif S."/>
            <person name="Shea T."/>
            <person name="Sisk P."/>
            <person name="Stolte C."/>
            <person name="Sykes S."/>
            <person name="Wortman J."/>
            <person name="Nusbaum C."/>
            <person name="Birren B."/>
        </authorList>
    </citation>
    <scope>NUCLEOTIDE SEQUENCE [LARGE SCALE GENOMIC DNA]</scope>
    <source>
        <strain evidence="4 5">8TBB</strain>
    </source>
</reference>
<dbReference type="SUPFAM" id="SSF55729">
    <property type="entry name" value="Acyl-CoA N-acyltransferases (Nat)"/>
    <property type="match status" value="1"/>
</dbReference>
<dbReference type="PANTHER" id="PTHR42919">
    <property type="entry name" value="N-ALPHA-ACETYLTRANSFERASE"/>
    <property type="match status" value="1"/>
</dbReference>
<dbReference type="PANTHER" id="PTHR42919:SF8">
    <property type="entry name" value="N-ALPHA-ACETYLTRANSFERASE 50"/>
    <property type="match status" value="1"/>
</dbReference>
<evidence type="ECO:0000313" key="5">
    <source>
        <dbReference type="Proteomes" id="UP000002648"/>
    </source>
</evidence>
<feature type="domain" description="N-acetyltransferase" evidence="3">
    <location>
        <begin position="11"/>
        <end position="160"/>
    </location>
</feature>
<dbReference type="Proteomes" id="UP000002648">
    <property type="component" value="Unassembled WGS sequence"/>
</dbReference>
<evidence type="ECO:0000256" key="1">
    <source>
        <dbReference type="ARBA" id="ARBA00022679"/>
    </source>
</evidence>
<dbReference type="InterPro" id="IPR051556">
    <property type="entry name" value="N-term/lysine_N-AcTrnsfr"/>
</dbReference>
<protein>
    <submittedName>
        <fullName evidence="4">Ribosomal-protein-alanine acetyltransferase</fullName>
    </submittedName>
</protein>
<dbReference type="Gene3D" id="3.40.630.30">
    <property type="match status" value="1"/>
</dbReference>
<organism evidence="4 5">
    <name type="scientific">Bartonella taylorii 8TBB</name>
    <dbReference type="NCBI Taxonomy" id="1094560"/>
    <lineage>
        <taxon>Bacteria</taxon>
        <taxon>Pseudomonadati</taxon>
        <taxon>Pseudomonadota</taxon>
        <taxon>Alphaproteobacteria</taxon>
        <taxon>Hyphomicrobiales</taxon>
        <taxon>Bartonellaceae</taxon>
        <taxon>Bartonella</taxon>
    </lineage>
</organism>
<gene>
    <name evidence="4" type="ORF">ME9_00518</name>
</gene>
<keyword evidence="5" id="KW-1185">Reference proteome</keyword>
<evidence type="ECO:0000313" key="4">
    <source>
        <dbReference type="EMBL" id="EJF96369.1"/>
    </source>
</evidence>
<accession>A0A9P2S0E4</accession>
<dbReference type="EMBL" id="AIMD01000020">
    <property type="protein sequence ID" value="EJF96369.1"/>
    <property type="molecule type" value="Genomic_DNA"/>
</dbReference>
<dbReference type="InterPro" id="IPR006464">
    <property type="entry name" value="AcTrfase_RimI/Ard1"/>
</dbReference>
<dbReference type="InterPro" id="IPR000182">
    <property type="entry name" value="GNAT_dom"/>
</dbReference>
<dbReference type="GO" id="GO:0008080">
    <property type="term" value="F:N-acetyltransferase activity"/>
    <property type="evidence" value="ECO:0007669"/>
    <property type="project" value="InterPro"/>
</dbReference>
<sequence length="164" mass="19103">MSGFSLTKKYFYIAPLQANDSASFHKIHQYCFVPAWEKQAFDNFLTDHSIFGYKASLIDQPDQIVGFCLCRLILDEAEIITIAVHPHFRRQGIGTLLIDSTLRHLRHERAIKLFLEVEETNLSALNLYQRFQFQKIAKRPAYYPSKNSRIDAIVMQKTFKQTTD</sequence>
<dbReference type="Pfam" id="PF00583">
    <property type="entry name" value="Acetyltransf_1"/>
    <property type="match status" value="1"/>
</dbReference>
<name>A0A9P2S0E4_BARTA</name>
<evidence type="ECO:0000259" key="3">
    <source>
        <dbReference type="PROSITE" id="PS51186"/>
    </source>
</evidence>
<dbReference type="NCBIfam" id="TIGR01575">
    <property type="entry name" value="rimI"/>
    <property type="match status" value="1"/>
</dbReference>